<dbReference type="AlphaFoldDB" id="A0AAP9ZBK8"/>
<sequence length="92" mass="10434">MGKFYSHGTGKLEKELEISTLAVMNVTENTTYHLSTQQTIDNPNSEQSRVDSYFHHFQQDRTSLLPQVLYLVADGSCSRTRYLQSVVALGLH</sequence>
<dbReference type="Proteomes" id="UP000663479">
    <property type="component" value="Chromosome"/>
</dbReference>
<organism evidence="1 2">
    <name type="scientific">Vreelandella venusta</name>
    <dbReference type="NCBI Taxonomy" id="44935"/>
    <lineage>
        <taxon>Bacteria</taxon>
        <taxon>Pseudomonadati</taxon>
        <taxon>Pseudomonadota</taxon>
        <taxon>Gammaproteobacteria</taxon>
        <taxon>Oceanospirillales</taxon>
        <taxon>Halomonadaceae</taxon>
        <taxon>Vreelandella</taxon>
    </lineage>
</organism>
<reference evidence="1" key="1">
    <citation type="submission" date="2020-12" db="EMBL/GenBank/DDBJ databases">
        <title>Genome reconstruction of Halomonas venusta strain DSM 4743.</title>
        <authorList>
            <person name="Aguirre-Garrido J.F."/>
            <person name="Hernandez-Soto L.M."/>
            <person name="Martinez-Abarca F."/>
        </authorList>
    </citation>
    <scope>NUCLEOTIDE SEQUENCE</scope>
    <source>
        <strain evidence="1">4743</strain>
    </source>
</reference>
<dbReference type="RefSeq" id="WP_146941895.1">
    <property type="nucleotide sequence ID" value="NZ_BJUL01000001.1"/>
</dbReference>
<proteinExistence type="predicted"/>
<evidence type="ECO:0000313" key="1">
    <source>
        <dbReference type="EMBL" id="QRL02436.1"/>
    </source>
</evidence>
<name>A0AAP9ZBK8_9GAMM</name>
<gene>
    <name evidence="1" type="ORF">JDS37_14165</name>
</gene>
<evidence type="ECO:0000313" key="2">
    <source>
        <dbReference type="Proteomes" id="UP000663479"/>
    </source>
</evidence>
<protein>
    <submittedName>
        <fullName evidence="1">Uncharacterized protein</fullName>
    </submittedName>
</protein>
<accession>A0AAP9ZBK8</accession>
<dbReference type="EMBL" id="CP066539">
    <property type="protein sequence ID" value="QRL02436.1"/>
    <property type="molecule type" value="Genomic_DNA"/>
</dbReference>